<organism evidence="1 2">
    <name type="scientific">Metschnikowia aff. pulcherrima</name>
    <dbReference type="NCBI Taxonomy" id="2163413"/>
    <lineage>
        <taxon>Eukaryota</taxon>
        <taxon>Fungi</taxon>
        <taxon>Dikarya</taxon>
        <taxon>Ascomycota</taxon>
        <taxon>Saccharomycotina</taxon>
        <taxon>Pichiomycetes</taxon>
        <taxon>Metschnikowiaceae</taxon>
        <taxon>Metschnikowia</taxon>
    </lineage>
</organism>
<sequence>MSEILKGHPHDVMDLSVDEIFTRHSVHSVKGLQEKYHANVRMAKADLHSLVGKKYRDLIQIAEDIDQMNSMSKSIDHKLADLSYHTPRHVPFGTSKNSQFDLKLRHSKAKAARRASQFSILHDVVNNQVLPFDLKLQASGHIHSRHLVHMAKVLYTLESIFGSDQKTAQYTRGLLAQYKQRFISYLENLIASLFPRLSPLKALNASVIVRSHSRGLELDIIDYLDEPFEIDQEMVSEDEEMDETPYSQRHLAGSSSPMSNYIVAYIFLGRQVSNFNSLYQVAEKIIDLRFEYLRSLLEDSLETDTRISSKLNMSFVIAYAESTFYCIKKYFLAAGTSDILENLTRASTWRASELIGFHDWFDSDIIEFEASAFRHLAPDFLSSPKHQDPAFAEYTLRVFTRILNNETAIGPPQQAREALGLLHNFVAACRKAEVNASLSGSKCLTVEVFASCNLVQKVLELVASHIEKLLMSQETCLVRDILARITTDLTKISFVKASGVDPFEPETIDLIDENFEGYFDRLMSLSLMAPEVGSDAALGSGQRLKQWFYIQEALLSTILGSEPGPLSQIIHVLKKTHANLDPFELWGSFGVESCSLIFRNIVRERKQSVKLIIGNLLKAIESSVKSYDSQTDTAQLHFILSLVHLLRVNSSLYSDQTFDSNLNGVFLETLRKLFDVLEVRLTLLRSNSSIFSLELNHEDVMIPLRPNLVVTSLMDQASTTFLSSTFYNSGELFEILQCKQNRSLFIQTKNTWILQSLIWNDLLEDSVPDLPVESEDSLNSAKCLMDSKEEHAEENEELEVSLNMAEIPDNLDTSLDEAADHEEKQKAKILKEEARQLLSNVTFLHCFLSDQISTTQDHEVQAYTKRISKLSDCEIESSTVESILRGVNETYKTSKHMYLPFLIN</sequence>
<reference evidence="2" key="1">
    <citation type="submission" date="2019-03" db="EMBL/GenBank/DDBJ databases">
        <title>Snf2 controls pulcherriminic acid biosynthesis and connects pigmentation and antifungal activity of the yeast Metschnikowia pulcherrima.</title>
        <authorList>
            <person name="Gore-Lloyd D."/>
            <person name="Sumann I."/>
            <person name="Brachmann A.O."/>
            <person name="Schneeberger K."/>
            <person name="Ortiz-Merino R.A."/>
            <person name="Moreno-Beltran M."/>
            <person name="Schlaefli M."/>
            <person name="Kirner P."/>
            <person name="Santos Kron A."/>
            <person name="Wolfe K.H."/>
            <person name="Piel J."/>
            <person name="Ahrens C.H."/>
            <person name="Henk D."/>
            <person name="Freimoser F.M."/>
        </authorList>
    </citation>
    <scope>NUCLEOTIDE SEQUENCE [LARGE SCALE GENOMIC DNA]</scope>
    <source>
        <strain evidence="2">APC 1.2</strain>
    </source>
</reference>
<dbReference type="Proteomes" id="UP000292447">
    <property type="component" value="Chromosome II"/>
</dbReference>
<evidence type="ECO:0000313" key="1">
    <source>
        <dbReference type="EMBL" id="QBM86874.1"/>
    </source>
</evidence>
<accession>A0A4P6XMN0</accession>
<dbReference type="Pfam" id="PF08700">
    <property type="entry name" value="VPS51_Exo84_N"/>
    <property type="match status" value="1"/>
</dbReference>
<dbReference type="AlphaFoldDB" id="A0A4P6XMN0"/>
<gene>
    <name evidence="1" type="primary">MPUL0B00650</name>
    <name evidence="1" type="ORF">METSCH_B00650</name>
</gene>
<proteinExistence type="predicted"/>
<keyword evidence="2" id="KW-1185">Reference proteome</keyword>
<dbReference type="EMBL" id="CP034457">
    <property type="protein sequence ID" value="QBM86874.1"/>
    <property type="molecule type" value="Genomic_DNA"/>
</dbReference>
<name>A0A4P6XMN0_9ASCO</name>
<dbReference type="STRING" id="2163413.A0A4P6XMN0"/>
<evidence type="ECO:0000313" key="2">
    <source>
        <dbReference type="Proteomes" id="UP000292447"/>
    </source>
</evidence>
<protein>
    <submittedName>
        <fullName evidence="1">Vps51/Vps67</fullName>
    </submittedName>
</protein>